<protein>
    <recommendedName>
        <fullName evidence="8">Homeobox domain-containing protein</fullName>
    </recommendedName>
</protein>
<gene>
    <name evidence="9" type="ORF">WMSIL1_LOCUS13171</name>
</gene>
<feature type="region of interest" description="Disordered" evidence="7">
    <location>
        <begin position="66"/>
        <end position="91"/>
    </location>
</feature>
<dbReference type="SMART" id="SM00389">
    <property type="entry name" value="HOX"/>
    <property type="match status" value="1"/>
</dbReference>
<keyword evidence="10" id="KW-1185">Reference proteome</keyword>
<dbReference type="InterPro" id="IPR017970">
    <property type="entry name" value="Homeobox_CS"/>
</dbReference>
<dbReference type="PANTHER" id="PTHR24329:SF543">
    <property type="entry name" value="FI01017P-RELATED"/>
    <property type="match status" value="1"/>
</dbReference>
<evidence type="ECO:0000313" key="10">
    <source>
        <dbReference type="Proteomes" id="UP000321570"/>
    </source>
</evidence>
<evidence type="ECO:0000256" key="5">
    <source>
        <dbReference type="PROSITE-ProRule" id="PRU00108"/>
    </source>
</evidence>
<dbReference type="AlphaFoldDB" id="A0A564Z6Z7"/>
<dbReference type="GO" id="GO:0000977">
    <property type="term" value="F:RNA polymerase II transcription regulatory region sequence-specific DNA binding"/>
    <property type="evidence" value="ECO:0007669"/>
    <property type="project" value="TreeGrafter"/>
</dbReference>
<evidence type="ECO:0000256" key="7">
    <source>
        <dbReference type="SAM" id="MobiDB-lite"/>
    </source>
</evidence>
<keyword evidence="2 5" id="KW-0238">DNA-binding</keyword>
<keyword evidence="3 5" id="KW-0371">Homeobox</keyword>
<feature type="DNA-binding region" description="Homeobox" evidence="5">
    <location>
        <begin position="94"/>
        <end position="153"/>
    </location>
</feature>
<dbReference type="PROSITE" id="PS00027">
    <property type="entry name" value="HOMEOBOX_1"/>
    <property type="match status" value="1"/>
</dbReference>
<dbReference type="PROSITE" id="PS50071">
    <property type="entry name" value="HOMEOBOX_2"/>
    <property type="match status" value="1"/>
</dbReference>
<dbReference type="InterPro" id="IPR009057">
    <property type="entry name" value="Homeodomain-like_sf"/>
</dbReference>
<dbReference type="GO" id="GO:0000981">
    <property type="term" value="F:DNA-binding transcription factor activity, RNA polymerase II-specific"/>
    <property type="evidence" value="ECO:0007669"/>
    <property type="project" value="InterPro"/>
</dbReference>
<name>A0A564Z6Z7_HYMDI</name>
<evidence type="ECO:0000256" key="4">
    <source>
        <dbReference type="ARBA" id="ARBA00023242"/>
    </source>
</evidence>
<keyword evidence="4 5" id="KW-0539">Nucleus</keyword>
<evidence type="ECO:0000256" key="6">
    <source>
        <dbReference type="RuleBase" id="RU000682"/>
    </source>
</evidence>
<feature type="domain" description="Homeobox" evidence="8">
    <location>
        <begin position="92"/>
        <end position="152"/>
    </location>
</feature>
<dbReference type="SUPFAM" id="SSF46689">
    <property type="entry name" value="Homeodomain-like"/>
    <property type="match status" value="1"/>
</dbReference>
<dbReference type="InterPro" id="IPR050649">
    <property type="entry name" value="Paired_Homeobox_TFs"/>
</dbReference>
<accession>A0A564Z6Z7</accession>
<evidence type="ECO:0000256" key="3">
    <source>
        <dbReference type="ARBA" id="ARBA00023155"/>
    </source>
</evidence>
<dbReference type="Proteomes" id="UP000321570">
    <property type="component" value="Unassembled WGS sequence"/>
</dbReference>
<dbReference type="Pfam" id="PF00046">
    <property type="entry name" value="Homeodomain"/>
    <property type="match status" value="1"/>
</dbReference>
<evidence type="ECO:0000256" key="1">
    <source>
        <dbReference type="ARBA" id="ARBA00004123"/>
    </source>
</evidence>
<feature type="region of interest" description="Disordered" evidence="7">
    <location>
        <begin position="150"/>
        <end position="179"/>
    </location>
</feature>
<organism evidence="9 10">
    <name type="scientific">Hymenolepis diminuta</name>
    <name type="common">Rat tapeworm</name>
    <dbReference type="NCBI Taxonomy" id="6216"/>
    <lineage>
        <taxon>Eukaryota</taxon>
        <taxon>Metazoa</taxon>
        <taxon>Spiralia</taxon>
        <taxon>Lophotrochozoa</taxon>
        <taxon>Platyhelminthes</taxon>
        <taxon>Cestoda</taxon>
        <taxon>Eucestoda</taxon>
        <taxon>Cyclophyllidea</taxon>
        <taxon>Hymenolepididae</taxon>
        <taxon>Hymenolepis</taxon>
    </lineage>
</organism>
<evidence type="ECO:0000256" key="2">
    <source>
        <dbReference type="ARBA" id="ARBA00023125"/>
    </source>
</evidence>
<dbReference type="CDD" id="cd00086">
    <property type="entry name" value="homeodomain"/>
    <property type="match status" value="1"/>
</dbReference>
<reference evidence="9 10" key="1">
    <citation type="submission" date="2019-07" db="EMBL/GenBank/DDBJ databases">
        <authorList>
            <person name="Jastrzebski P J."/>
            <person name="Paukszto L."/>
            <person name="Jastrzebski P J."/>
        </authorList>
    </citation>
    <scope>NUCLEOTIDE SEQUENCE [LARGE SCALE GENOMIC DNA]</scope>
    <source>
        <strain evidence="9 10">WMS-il1</strain>
    </source>
</reference>
<dbReference type="Gene3D" id="1.10.10.60">
    <property type="entry name" value="Homeodomain-like"/>
    <property type="match status" value="1"/>
</dbReference>
<dbReference type="InterPro" id="IPR001356">
    <property type="entry name" value="HD"/>
</dbReference>
<proteinExistence type="predicted"/>
<sequence length="365" mass="39819">MGQYAHGLNSITSLTDLHSSISENGVNNLVEFYGIANHQGTSAFPHGFPFALPVHRLSPNTGLHHNMQHQIGPPGANGNGSSSNSGSIDLKAKKARHRTTFSVYQLSVLEAAFDVCPYPDALTREDIASRLQLSESRVQVWFQNRRAKWRKQEADGSNPNGVHSVSPPGGLGPSDPIDYTSGTSLVRRKRLAMSDESGGGEQDNQSPIGAKRLAFSVNSLTEAEEDLSQRADMAIAFTQQQNQLNGNFLRYLCSLFQQSSLVGSNGPVLPLVDKVPIPLPQYPFPSPPRVDLPSTVSPNLIVPINHNILSAPTTQSKVFTEEEDQVLKTHATSNNGMLNNNLDSQYQIAKRFLNNLISQKVKCDN</sequence>
<feature type="non-terminal residue" evidence="9">
    <location>
        <position position="365"/>
    </location>
</feature>
<comment type="subcellular location">
    <subcellularLocation>
        <location evidence="1 5 6">Nucleus</location>
    </subcellularLocation>
</comment>
<dbReference type="FunFam" id="1.10.10.60:FF:000679">
    <property type="entry name" value="Homeobox protein aristaless"/>
    <property type="match status" value="1"/>
</dbReference>
<evidence type="ECO:0000259" key="8">
    <source>
        <dbReference type="PROSITE" id="PS50071"/>
    </source>
</evidence>
<dbReference type="GO" id="GO:0005634">
    <property type="term" value="C:nucleus"/>
    <property type="evidence" value="ECO:0007669"/>
    <property type="project" value="UniProtKB-SubCell"/>
</dbReference>
<evidence type="ECO:0000313" key="9">
    <source>
        <dbReference type="EMBL" id="VUZ55281.1"/>
    </source>
</evidence>
<dbReference type="PANTHER" id="PTHR24329">
    <property type="entry name" value="HOMEOBOX PROTEIN ARISTALESS"/>
    <property type="match status" value="1"/>
</dbReference>
<dbReference type="EMBL" id="CABIJS010000690">
    <property type="protein sequence ID" value="VUZ55281.1"/>
    <property type="molecule type" value="Genomic_DNA"/>
</dbReference>